<evidence type="ECO:0000313" key="5">
    <source>
        <dbReference type="Proteomes" id="UP000249910"/>
    </source>
</evidence>
<keyword evidence="2" id="KW-0479">Metal-binding</keyword>
<keyword evidence="5" id="KW-1185">Reference proteome</keyword>
<dbReference type="Proteomes" id="UP000249910">
    <property type="component" value="Chromosome"/>
</dbReference>
<name>A0ABM6M1Q9_9GAMM</name>
<accession>A0ABM6M1Q9</accession>
<evidence type="ECO:0000256" key="1">
    <source>
        <dbReference type="ARBA" id="ARBA00001968"/>
    </source>
</evidence>
<dbReference type="RefSeq" id="WP_088773420.1">
    <property type="nucleotide sequence ID" value="NZ_AP023082.1"/>
</dbReference>
<protein>
    <submittedName>
        <fullName evidence="4">Transposase</fullName>
    </submittedName>
</protein>
<comment type="cofactor">
    <cofactor evidence="1">
        <name>a divalent metal cation</name>
        <dbReference type="ChEBI" id="CHEBI:60240"/>
    </cofactor>
</comment>
<evidence type="ECO:0000313" key="4">
    <source>
        <dbReference type="EMBL" id="ASG68974.1"/>
    </source>
</evidence>
<dbReference type="EMBL" id="CP022132">
    <property type="protein sequence ID" value="ASG68974.1"/>
    <property type="molecule type" value="Genomic_DNA"/>
</dbReference>
<dbReference type="InterPro" id="IPR027806">
    <property type="entry name" value="HARBI1_dom"/>
</dbReference>
<proteinExistence type="predicted"/>
<reference evidence="4 5" key="1">
    <citation type="submission" date="2017-06" db="EMBL/GenBank/DDBJ databases">
        <title>Complete genome of Francisella halioticida.</title>
        <authorList>
            <person name="Sjodin A."/>
        </authorList>
    </citation>
    <scope>NUCLEOTIDE SEQUENCE [LARGE SCALE GENOMIC DNA]</scope>
    <source>
        <strain evidence="4 5">DSM 23729</strain>
    </source>
</reference>
<dbReference type="Pfam" id="PF13359">
    <property type="entry name" value="DDE_Tnp_4"/>
    <property type="match status" value="1"/>
</dbReference>
<evidence type="ECO:0000256" key="2">
    <source>
        <dbReference type="ARBA" id="ARBA00022723"/>
    </source>
</evidence>
<gene>
    <name evidence="4" type="ORF">CDV26_01140</name>
</gene>
<evidence type="ECO:0000259" key="3">
    <source>
        <dbReference type="Pfam" id="PF13359"/>
    </source>
</evidence>
<feature type="domain" description="DDE Tnp4" evidence="3">
    <location>
        <begin position="15"/>
        <end position="96"/>
    </location>
</feature>
<organism evidence="4 5">
    <name type="scientific">Francisella halioticida</name>
    <dbReference type="NCBI Taxonomy" id="549298"/>
    <lineage>
        <taxon>Bacteria</taxon>
        <taxon>Pseudomonadati</taxon>
        <taxon>Pseudomonadota</taxon>
        <taxon>Gammaproteobacteria</taxon>
        <taxon>Thiotrichales</taxon>
        <taxon>Francisellaceae</taxon>
        <taxon>Francisella</taxon>
    </lineage>
</organism>
<sequence length="97" mass="11199">MVYYNSFGHIKDIFIDGAERPVQRPINAKKQKKIYLGKKKNYTRKNIVACDHDRKALFLSPTKSGRRHDKKLLDKLRFIDNISPDTCICGDTGFKGI</sequence>